<dbReference type="Gene3D" id="3.40.50.620">
    <property type="entry name" value="HUPs"/>
    <property type="match status" value="1"/>
</dbReference>
<dbReference type="InterPro" id="IPR020536">
    <property type="entry name" value="ThiI_AANH"/>
</dbReference>
<protein>
    <submittedName>
        <fullName evidence="5">Uncharacterized protein</fullName>
    </submittedName>
</protein>
<evidence type="ECO:0000259" key="3">
    <source>
        <dbReference type="Pfam" id="PF02568"/>
    </source>
</evidence>
<evidence type="ECO:0000259" key="4">
    <source>
        <dbReference type="Pfam" id="PF18297"/>
    </source>
</evidence>
<proteinExistence type="predicted"/>
<comment type="caution">
    <text evidence="5">The sequence shown here is derived from an EMBL/GenBank/DDBJ whole genome shotgun (WGS) entry which is preliminary data.</text>
</comment>
<sequence>MIDKEFEEKNDIRGLGLVSGGLDSLIACFLLKLQGIEVVGLNFKSPFCLCDKVLSHSECGLNLLYDKLGMKIFTLSKEDDYLELIRKPKFGYGKNLNPCIDCRIYILKKALKFSKEINADFIFTGEVLNQRPKSQHLSALKIVERESGLDGKLLRPLSALHLEPTILEERGLIDRSKLLDIKGRSRKIQLEIARKHGLLQNYIACGGCLLTDKNFTNRMRDYLKFNKVLKMKDITLLKYGRHFRYKTTKIVVGRNEVENNILLQFNNPKDLILEVKDIMGPITIIQDLSDDDALNFAAMLTLRYSDLTESFGDVIYGKNYKALTNQKTAKRASENMIKKYIL</sequence>
<gene>
    <name evidence="5" type="ORF">LCGC14_1574450</name>
</gene>
<dbReference type="GO" id="GO:0005524">
    <property type="term" value="F:ATP binding"/>
    <property type="evidence" value="ECO:0007669"/>
    <property type="project" value="UniProtKB-KW"/>
</dbReference>
<dbReference type="Pfam" id="PF18297">
    <property type="entry name" value="NFACT-R_2"/>
    <property type="match status" value="1"/>
</dbReference>
<feature type="domain" description="Thil AANH" evidence="3">
    <location>
        <begin position="13"/>
        <end position="160"/>
    </location>
</feature>
<dbReference type="Pfam" id="PF02568">
    <property type="entry name" value="ThiI"/>
    <property type="match status" value="1"/>
</dbReference>
<dbReference type="InterPro" id="IPR059101">
    <property type="entry name" value="NFACT-R_2"/>
</dbReference>
<dbReference type="InterPro" id="IPR014729">
    <property type="entry name" value="Rossmann-like_a/b/a_fold"/>
</dbReference>
<dbReference type="PANTHER" id="PTHR11933:SF6">
    <property type="entry name" value="THIL AANH DOMAIN-CONTAINING PROTEIN"/>
    <property type="match status" value="1"/>
</dbReference>
<dbReference type="GO" id="GO:0004810">
    <property type="term" value="F:CCA tRNA nucleotidyltransferase activity"/>
    <property type="evidence" value="ECO:0007669"/>
    <property type="project" value="InterPro"/>
</dbReference>
<feature type="domain" description="NFACT protein RNA binding" evidence="4">
    <location>
        <begin position="240"/>
        <end position="341"/>
    </location>
</feature>
<dbReference type="EMBL" id="LAZR01012318">
    <property type="protein sequence ID" value="KKM27463.1"/>
    <property type="molecule type" value="Genomic_DNA"/>
</dbReference>
<keyword evidence="2" id="KW-0067">ATP-binding</keyword>
<accession>A0A0F9KZR1</accession>
<evidence type="ECO:0000256" key="1">
    <source>
        <dbReference type="ARBA" id="ARBA00022741"/>
    </source>
</evidence>
<organism evidence="5">
    <name type="scientific">marine sediment metagenome</name>
    <dbReference type="NCBI Taxonomy" id="412755"/>
    <lineage>
        <taxon>unclassified sequences</taxon>
        <taxon>metagenomes</taxon>
        <taxon>ecological metagenomes</taxon>
    </lineage>
</organism>
<keyword evidence="1" id="KW-0547">Nucleotide-binding</keyword>
<name>A0A0F9KZR1_9ZZZZ</name>
<reference evidence="5" key="1">
    <citation type="journal article" date="2015" name="Nature">
        <title>Complex archaea that bridge the gap between prokaryotes and eukaryotes.</title>
        <authorList>
            <person name="Spang A."/>
            <person name="Saw J.H."/>
            <person name="Jorgensen S.L."/>
            <person name="Zaremba-Niedzwiedzka K."/>
            <person name="Martijn J."/>
            <person name="Lind A.E."/>
            <person name="van Eijk R."/>
            <person name="Schleper C."/>
            <person name="Guy L."/>
            <person name="Ettema T.J."/>
        </authorList>
    </citation>
    <scope>NUCLEOTIDE SEQUENCE</scope>
</reference>
<dbReference type="PANTHER" id="PTHR11933">
    <property type="entry name" value="TRNA 5-METHYLAMINOMETHYL-2-THIOURIDYLATE -METHYLTRANSFERASE"/>
    <property type="match status" value="1"/>
</dbReference>
<dbReference type="SUPFAM" id="SSF52402">
    <property type="entry name" value="Adenine nucleotide alpha hydrolases-like"/>
    <property type="match status" value="1"/>
</dbReference>
<evidence type="ECO:0000256" key="2">
    <source>
        <dbReference type="ARBA" id="ARBA00022840"/>
    </source>
</evidence>
<evidence type="ECO:0000313" key="5">
    <source>
        <dbReference type="EMBL" id="KKM27463.1"/>
    </source>
</evidence>
<dbReference type="AlphaFoldDB" id="A0A0F9KZR1"/>